<dbReference type="PANTHER" id="PTHR13989:SF16">
    <property type="entry name" value="REPLICATION PROTEIN A2"/>
    <property type="match status" value="1"/>
</dbReference>
<comment type="subcellular location">
    <subcellularLocation>
        <location evidence="1">Nucleus</location>
    </subcellularLocation>
</comment>
<gene>
    <name evidence="10" type="ORF">CB5_LOCUS13908</name>
</gene>
<dbReference type="GO" id="GO:0005662">
    <property type="term" value="C:DNA replication factor A complex"/>
    <property type="evidence" value="ECO:0007669"/>
    <property type="project" value="TreeGrafter"/>
</dbReference>
<dbReference type="Gene3D" id="2.40.50.140">
    <property type="entry name" value="Nucleic acid-binding proteins"/>
    <property type="match status" value="1"/>
</dbReference>
<feature type="compositionally biased region" description="Low complexity" evidence="8">
    <location>
        <begin position="13"/>
        <end position="25"/>
    </location>
</feature>
<keyword evidence="4" id="KW-0238">DNA-binding</keyword>
<proteinExistence type="predicted"/>
<dbReference type="GO" id="GO:0003697">
    <property type="term" value="F:single-stranded DNA binding"/>
    <property type="evidence" value="ECO:0007669"/>
    <property type="project" value="TreeGrafter"/>
</dbReference>
<reference evidence="10" key="1">
    <citation type="submission" date="2020-07" db="EMBL/GenBank/DDBJ databases">
        <authorList>
            <person name="Lin J."/>
        </authorList>
    </citation>
    <scope>NUCLEOTIDE SEQUENCE</scope>
</reference>
<keyword evidence="3" id="KW-0227">DNA damage</keyword>
<accession>A0A6V7PIR3</accession>
<feature type="domain" description="OB" evidence="9">
    <location>
        <begin position="65"/>
        <end position="135"/>
    </location>
</feature>
<evidence type="ECO:0000256" key="4">
    <source>
        <dbReference type="ARBA" id="ARBA00023125"/>
    </source>
</evidence>
<evidence type="ECO:0000256" key="8">
    <source>
        <dbReference type="SAM" id="MobiDB-lite"/>
    </source>
</evidence>
<evidence type="ECO:0000256" key="3">
    <source>
        <dbReference type="ARBA" id="ARBA00022763"/>
    </source>
</evidence>
<dbReference type="Pfam" id="PF01336">
    <property type="entry name" value="tRNA_anti-codon"/>
    <property type="match status" value="1"/>
</dbReference>
<evidence type="ECO:0000256" key="6">
    <source>
        <dbReference type="ARBA" id="ARBA00023204"/>
    </source>
</evidence>
<dbReference type="GO" id="GO:0000781">
    <property type="term" value="C:chromosome, telomeric region"/>
    <property type="evidence" value="ECO:0007669"/>
    <property type="project" value="TreeGrafter"/>
</dbReference>
<dbReference type="FunFam" id="2.40.50.140:FF:000184">
    <property type="entry name" value="replication protein A 32 kDa subunit A-like"/>
    <property type="match status" value="1"/>
</dbReference>
<dbReference type="InterPro" id="IPR012340">
    <property type="entry name" value="NA-bd_OB-fold"/>
</dbReference>
<dbReference type="GO" id="GO:0000724">
    <property type="term" value="P:double-strand break repair via homologous recombination"/>
    <property type="evidence" value="ECO:0007669"/>
    <property type="project" value="TreeGrafter"/>
</dbReference>
<sequence>MFSSQLDSGAFASSQSTQNPDSSSSKNRGATPRPPVTLKRLIEAYQSSDDKSSVVVDGINATNFRIVGLVMNKRERATDVTFTIDDGTGRMDFLRWVNDASDTNETAIIQNGMYVNVIGSITGFQERKRASAFSVRPVIDYNQVALHFIECIYMHLKNAKSEVGSSASTSSTLVTGTPLSNGLKELHSQVSNQVSGQSGVSGSETDIYKLVLDVFQEPASLVLVEQRSTVHLVHSLFLIVSALSGTYNSNISAAHVPRRMDMIHSPP</sequence>
<keyword evidence="5" id="KW-0233">DNA recombination</keyword>
<dbReference type="GO" id="GO:0006289">
    <property type="term" value="P:nucleotide-excision repair"/>
    <property type="evidence" value="ECO:0007669"/>
    <property type="project" value="TreeGrafter"/>
</dbReference>
<keyword evidence="7" id="KW-0539">Nucleus</keyword>
<dbReference type="EMBL" id="LR862148">
    <property type="protein sequence ID" value="CAD1830697.1"/>
    <property type="molecule type" value="Genomic_DNA"/>
</dbReference>
<dbReference type="InterPro" id="IPR004365">
    <property type="entry name" value="NA-bd_OB_tRNA"/>
</dbReference>
<dbReference type="PANTHER" id="PTHR13989">
    <property type="entry name" value="REPLICATION PROTEIN A-RELATED"/>
    <property type="match status" value="1"/>
</dbReference>
<name>A0A6V7PIR3_ANACO</name>
<evidence type="ECO:0000313" key="10">
    <source>
        <dbReference type="EMBL" id="CAD1830697.1"/>
    </source>
</evidence>
<dbReference type="CDD" id="cd04478">
    <property type="entry name" value="RPA2_DBD_D"/>
    <property type="match status" value="1"/>
</dbReference>
<feature type="region of interest" description="Disordered" evidence="8">
    <location>
        <begin position="1"/>
        <end position="34"/>
    </location>
</feature>
<evidence type="ECO:0000259" key="9">
    <source>
        <dbReference type="Pfam" id="PF01336"/>
    </source>
</evidence>
<keyword evidence="2" id="KW-0235">DNA replication</keyword>
<dbReference type="InterPro" id="IPR040260">
    <property type="entry name" value="RFA2-like"/>
</dbReference>
<dbReference type="GO" id="GO:0006260">
    <property type="term" value="P:DNA replication"/>
    <property type="evidence" value="ECO:0007669"/>
    <property type="project" value="UniProtKB-KW"/>
</dbReference>
<dbReference type="AlphaFoldDB" id="A0A6V7PIR3"/>
<keyword evidence="6" id="KW-0234">DNA repair</keyword>
<organism evidence="10">
    <name type="scientific">Ananas comosus var. bracteatus</name>
    <name type="common">red pineapple</name>
    <dbReference type="NCBI Taxonomy" id="296719"/>
    <lineage>
        <taxon>Eukaryota</taxon>
        <taxon>Viridiplantae</taxon>
        <taxon>Streptophyta</taxon>
        <taxon>Embryophyta</taxon>
        <taxon>Tracheophyta</taxon>
        <taxon>Spermatophyta</taxon>
        <taxon>Magnoliopsida</taxon>
        <taxon>Liliopsida</taxon>
        <taxon>Poales</taxon>
        <taxon>Bromeliaceae</taxon>
        <taxon>Bromelioideae</taxon>
        <taxon>Ananas</taxon>
    </lineage>
</organism>
<evidence type="ECO:0000256" key="2">
    <source>
        <dbReference type="ARBA" id="ARBA00022705"/>
    </source>
</evidence>
<dbReference type="SUPFAM" id="SSF50249">
    <property type="entry name" value="Nucleic acid-binding proteins"/>
    <property type="match status" value="1"/>
</dbReference>
<dbReference type="GO" id="GO:0035861">
    <property type="term" value="C:site of double-strand break"/>
    <property type="evidence" value="ECO:0007669"/>
    <property type="project" value="TreeGrafter"/>
</dbReference>
<evidence type="ECO:0000256" key="7">
    <source>
        <dbReference type="ARBA" id="ARBA00023242"/>
    </source>
</evidence>
<protein>
    <recommendedName>
        <fullName evidence="9">OB domain-containing protein</fullName>
    </recommendedName>
</protein>
<evidence type="ECO:0000256" key="5">
    <source>
        <dbReference type="ARBA" id="ARBA00023172"/>
    </source>
</evidence>
<evidence type="ECO:0000256" key="1">
    <source>
        <dbReference type="ARBA" id="ARBA00004123"/>
    </source>
</evidence>